<proteinExistence type="predicted"/>
<organism evidence="1 2">
    <name type="scientific">Citrullus colocynthis</name>
    <name type="common">colocynth</name>
    <dbReference type="NCBI Taxonomy" id="252529"/>
    <lineage>
        <taxon>Eukaryota</taxon>
        <taxon>Viridiplantae</taxon>
        <taxon>Streptophyta</taxon>
        <taxon>Embryophyta</taxon>
        <taxon>Tracheophyta</taxon>
        <taxon>Spermatophyta</taxon>
        <taxon>Magnoliopsida</taxon>
        <taxon>eudicotyledons</taxon>
        <taxon>Gunneridae</taxon>
        <taxon>Pentapetalae</taxon>
        <taxon>rosids</taxon>
        <taxon>fabids</taxon>
        <taxon>Cucurbitales</taxon>
        <taxon>Cucurbitaceae</taxon>
        <taxon>Benincaseae</taxon>
        <taxon>Citrullus</taxon>
    </lineage>
</organism>
<name>A0ABP0Z1H4_9ROSI</name>
<gene>
    <name evidence="1" type="ORF">CITCOLO1_LOCUS16739</name>
</gene>
<sequence>MVASPLSIGIKIKPSNGTANIRNVFQLLPPLTISRRRLLRRRSARRQFLRCKVYPLPVSISSRKVK</sequence>
<accession>A0ABP0Z1H4</accession>
<dbReference type="Proteomes" id="UP001642487">
    <property type="component" value="Chromosome 6"/>
</dbReference>
<protein>
    <submittedName>
        <fullName evidence="1">Uncharacterized protein</fullName>
    </submittedName>
</protein>
<keyword evidence="2" id="KW-1185">Reference proteome</keyword>
<evidence type="ECO:0000313" key="1">
    <source>
        <dbReference type="EMBL" id="CAK9324502.1"/>
    </source>
</evidence>
<dbReference type="EMBL" id="OZ021740">
    <property type="protein sequence ID" value="CAK9324502.1"/>
    <property type="molecule type" value="Genomic_DNA"/>
</dbReference>
<reference evidence="1 2" key="1">
    <citation type="submission" date="2024-03" db="EMBL/GenBank/DDBJ databases">
        <authorList>
            <person name="Gkanogiannis A."/>
            <person name="Becerra Lopez-Lavalle L."/>
        </authorList>
    </citation>
    <scope>NUCLEOTIDE SEQUENCE [LARGE SCALE GENOMIC DNA]</scope>
</reference>
<evidence type="ECO:0000313" key="2">
    <source>
        <dbReference type="Proteomes" id="UP001642487"/>
    </source>
</evidence>